<dbReference type="Pfam" id="PF01507">
    <property type="entry name" value="PAPS_reduct"/>
    <property type="match status" value="1"/>
</dbReference>
<dbReference type="InterPro" id="IPR002500">
    <property type="entry name" value="PAPS_reduct_dom"/>
</dbReference>
<dbReference type="RefSeq" id="WP_052638011.1">
    <property type="nucleotide sequence ID" value="NZ_FO082820.1"/>
</dbReference>
<organism evidence="2 3">
    <name type="scientific">Pseudorhizobium banfieldiae</name>
    <dbReference type="NCBI Taxonomy" id="1125847"/>
    <lineage>
        <taxon>Bacteria</taxon>
        <taxon>Pseudomonadati</taxon>
        <taxon>Pseudomonadota</taxon>
        <taxon>Alphaproteobacteria</taxon>
        <taxon>Hyphomicrobiales</taxon>
        <taxon>Rhizobiaceae</taxon>
        <taxon>Rhizobium/Agrobacterium group</taxon>
        <taxon>Pseudorhizobium</taxon>
    </lineage>
</organism>
<dbReference type="STRING" id="1125847.NT26_1392"/>
<dbReference type="Gene3D" id="3.40.50.620">
    <property type="entry name" value="HUPs"/>
    <property type="match status" value="1"/>
</dbReference>
<dbReference type="SUPFAM" id="SSF52402">
    <property type="entry name" value="Adenine nucleotide alpha hydrolases-like"/>
    <property type="match status" value="1"/>
</dbReference>
<feature type="domain" description="Phosphoadenosine phosphosulphate reductase" evidence="1">
    <location>
        <begin position="20"/>
        <end position="216"/>
    </location>
</feature>
<dbReference type="GO" id="GO:0003824">
    <property type="term" value="F:catalytic activity"/>
    <property type="evidence" value="ECO:0007669"/>
    <property type="project" value="InterPro"/>
</dbReference>
<keyword evidence="3" id="KW-1185">Reference proteome</keyword>
<dbReference type="OrthoDB" id="7574889at2"/>
<reference evidence="2 3" key="1">
    <citation type="journal article" date="2013" name="Genome Biol. Evol.">
        <title>Life in an arsenic-containing gold mine: genome and physiology of the autotrophic arsenite-oxidizing bacterium rhizobium sp. NT-26.</title>
        <authorList>
            <person name="Andres J."/>
            <person name="Arsene-Ploetze F."/>
            <person name="Barbe V."/>
            <person name="Brochier-Armanet C."/>
            <person name="Cleiss-Arnold J."/>
            <person name="Coppee J.Y."/>
            <person name="Dillies M.A."/>
            <person name="Geist"/>
            <person name="L"/>
            <person name="Joublin A."/>
            <person name="Koechler S."/>
            <person name="Lassalle F."/>
            <person name="Marchal M."/>
            <person name="Medigue C."/>
            <person name="Muller D."/>
            <person name="Nesme X."/>
            <person name="Plewniak F."/>
            <person name="Proux C."/>
            <person name="Ramirez-Bahena M.H."/>
            <person name="Schenowitz C."/>
            <person name="Sismeiro O."/>
            <person name="Vallenet D."/>
            <person name="Santini J.M."/>
            <person name="Bertin P.N."/>
        </authorList>
    </citation>
    <scope>NUCLEOTIDE SEQUENCE [LARGE SCALE GENOMIC DNA]</scope>
    <source>
        <strain evidence="2 3">NT-26</strain>
    </source>
</reference>
<sequence length="353" mass="39417">MTVSVTDDIVSLVASNAPVAIGVSGGKDSQAAAIATFHYLNALDHKGPRILVHADLGTVEWDDSLRVCQELADHLECDLVVVRRKAGGLMERWESRWLSSKTRYETLSTVTLVPCWSTPAMRFCTSELKTHVIMADLKSRFKGQKILNVIGVRREESAARARMSVADSDAGGQVWTWRPIIELTTDDVFGMIDRSGLTPHPAYRVHGMTRVSCRFCIMSNIADLTAATAVPESHELYRRMVRLESESGFAFQGSRWLGDVAPHLLTSDEREALQLAKHRATLRKEIEGQITKPMLYVKGWPTRMLTNDEAEILASVRNQVTEIYGFTSHHLTVDSIHERYAGLLDEKARKEAA</sequence>
<evidence type="ECO:0000313" key="3">
    <source>
        <dbReference type="Proteomes" id="UP000010792"/>
    </source>
</evidence>
<dbReference type="InterPro" id="IPR014729">
    <property type="entry name" value="Rossmann-like_a/b/a_fold"/>
</dbReference>
<evidence type="ECO:0000313" key="2">
    <source>
        <dbReference type="EMBL" id="CCF19116.1"/>
    </source>
</evidence>
<dbReference type="Proteomes" id="UP000010792">
    <property type="component" value="Chromosome"/>
</dbReference>
<gene>
    <name evidence="2" type="ORF">NT26_1392</name>
</gene>
<name>L0NE86_9HYPH</name>
<dbReference type="AlphaFoldDB" id="L0NE86"/>
<evidence type="ECO:0000259" key="1">
    <source>
        <dbReference type="Pfam" id="PF01507"/>
    </source>
</evidence>
<accession>L0NE86</accession>
<protein>
    <recommendedName>
        <fullName evidence="1">Phosphoadenosine phosphosulphate reductase domain-containing protein</fullName>
    </recommendedName>
</protein>
<proteinExistence type="predicted"/>
<dbReference type="KEGG" id="rht:NT26_1392"/>
<dbReference type="EMBL" id="FO082820">
    <property type="protein sequence ID" value="CCF19116.1"/>
    <property type="molecule type" value="Genomic_DNA"/>
</dbReference>